<evidence type="ECO:0000313" key="2">
    <source>
        <dbReference type="EMBL" id="SLJ86037.1"/>
    </source>
</evidence>
<keyword evidence="3" id="KW-1185">Reference proteome</keyword>
<evidence type="ECO:0000259" key="1">
    <source>
        <dbReference type="SMART" id="SM00966"/>
    </source>
</evidence>
<accession>A0A1U6GR74</accession>
<dbReference type="EMBL" id="FVZE01000001">
    <property type="protein sequence ID" value="SLJ86037.1"/>
    <property type="molecule type" value="Genomic_DNA"/>
</dbReference>
<dbReference type="SMART" id="SM00966">
    <property type="entry name" value="SpoVT_AbrB"/>
    <property type="match status" value="1"/>
</dbReference>
<dbReference type="GO" id="GO:0003677">
    <property type="term" value="F:DNA binding"/>
    <property type="evidence" value="ECO:0007669"/>
    <property type="project" value="InterPro"/>
</dbReference>
<dbReference type="InterPro" id="IPR037914">
    <property type="entry name" value="SpoVT-AbrB_sf"/>
</dbReference>
<dbReference type="RefSeq" id="WP_079729138.1">
    <property type="nucleotide sequence ID" value="NZ_FVZE01000001.1"/>
</dbReference>
<protein>
    <submittedName>
        <fullName evidence="2">Looped-hinge helix DNA binding domain-containing protein, AbrB family</fullName>
    </submittedName>
</protein>
<organism evidence="2 3">
    <name type="scientific">Novosphingobium mathurense</name>
    <dbReference type="NCBI Taxonomy" id="428990"/>
    <lineage>
        <taxon>Bacteria</taxon>
        <taxon>Pseudomonadati</taxon>
        <taxon>Pseudomonadota</taxon>
        <taxon>Alphaproteobacteria</taxon>
        <taxon>Sphingomonadales</taxon>
        <taxon>Sphingomonadaceae</taxon>
        <taxon>Novosphingobium</taxon>
    </lineage>
</organism>
<name>A0A1U6GR74_9SPHN</name>
<gene>
    <name evidence="2" type="ORF">SAMN06295987_10139</name>
</gene>
<dbReference type="InterPro" id="IPR007159">
    <property type="entry name" value="SpoVT-AbrB_dom"/>
</dbReference>
<dbReference type="Proteomes" id="UP000190989">
    <property type="component" value="Unassembled WGS sequence"/>
</dbReference>
<dbReference type="NCBIfam" id="TIGR01439">
    <property type="entry name" value="lp_hng_hel_AbrB"/>
    <property type="match status" value="1"/>
</dbReference>
<dbReference type="AlphaFoldDB" id="A0A1U6GR74"/>
<reference evidence="3" key="1">
    <citation type="submission" date="2017-02" db="EMBL/GenBank/DDBJ databases">
        <authorList>
            <person name="Varghese N."/>
            <person name="Submissions S."/>
        </authorList>
    </citation>
    <scope>NUCLEOTIDE SEQUENCE [LARGE SCALE GENOMIC DNA]</scope>
    <source>
        <strain evidence="3">SM117</strain>
    </source>
</reference>
<sequence length="90" mass="9867">MGVQERLTTVVSTKGQVILPKAIRDLRHWPAGTRLTVEDTPDGVLLKPVPAFPETSIDTLFGSLHHEGPALSIEDMNAAIAREAKRRARD</sequence>
<proteinExistence type="predicted"/>
<evidence type="ECO:0000313" key="3">
    <source>
        <dbReference type="Proteomes" id="UP000190989"/>
    </source>
</evidence>
<feature type="domain" description="SpoVT-AbrB" evidence="1">
    <location>
        <begin position="9"/>
        <end position="54"/>
    </location>
</feature>
<dbReference type="STRING" id="428990.SAMN06295987_10139"/>
<dbReference type="SUPFAM" id="SSF89447">
    <property type="entry name" value="AbrB/MazE/MraZ-like"/>
    <property type="match status" value="1"/>
</dbReference>